<dbReference type="SUPFAM" id="SSF53167">
    <property type="entry name" value="Purine and uridine phosphorylases"/>
    <property type="match status" value="1"/>
</dbReference>
<dbReference type="Proteomes" id="UP000182235">
    <property type="component" value="Unassembled WGS sequence"/>
</dbReference>
<evidence type="ECO:0000313" key="2">
    <source>
        <dbReference type="Proteomes" id="UP000182235"/>
    </source>
</evidence>
<dbReference type="OrthoDB" id="1577640at2759"/>
<evidence type="ECO:0000313" key="1">
    <source>
        <dbReference type="EMBL" id="OJD10504.1"/>
    </source>
</evidence>
<protein>
    <submittedName>
        <fullName evidence="1">Uncharacterized protein</fullName>
    </submittedName>
</protein>
<organism evidence="1 2">
    <name type="scientific">Emergomyces pasteurianus Ep9510</name>
    <dbReference type="NCBI Taxonomy" id="1447872"/>
    <lineage>
        <taxon>Eukaryota</taxon>
        <taxon>Fungi</taxon>
        <taxon>Dikarya</taxon>
        <taxon>Ascomycota</taxon>
        <taxon>Pezizomycotina</taxon>
        <taxon>Eurotiomycetes</taxon>
        <taxon>Eurotiomycetidae</taxon>
        <taxon>Onygenales</taxon>
        <taxon>Ajellomycetaceae</taxon>
        <taxon>Emergomyces</taxon>
    </lineage>
</organism>
<dbReference type="PANTHER" id="PTHR46082">
    <property type="entry name" value="ATP/GTP-BINDING PROTEIN-RELATED"/>
    <property type="match status" value="1"/>
</dbReference>
<dbReference type="InterPro" id="IPR035994">
    <property type="entry name" value="Nucleoside_phosphorylase_sf"/>
</dbReference>
<reference evidence="1 2" key="1">
    <citation type="submission" date="2015-07" db="EMBL/GenBank/DDBJ databases">
        <title>Emmonsia species relationships and genome sequence.</title>
        <authorList>
            <consortium name="The Broad Institute Genomics Platform"/>
            <person name="Cuomo C.A."/>
            <person name="Munoz J.F."/>
            <person name="Imamovic A."/>
            <person name="Priest M.E."/>
            <person name="Young S."/>
            <person name="Clay O.K."/>
            <person name="McEwen J.G."/>
        </authorList>
    </citation>
    <scope>NUCLEOTIDE SEQUENCE [LARGE SCALE GENOMIC DNA]</scope>
    <source>
        <strain evidence="1 2">UAMH 9510</strain>
    </source>
</reference>
<comment type="caution">
    <text evidence="1">The sequence shown here is derived from an EMBL/GenBank/DDBJ whole genome shotgun (WGS) entry which is preliminary data.</text>
</comment>
<gene>
    <name evidence="1" type="ORF">AJ78_08504</name>
</gene>
<dbReference type="EMBL" id="LGRN01000773">
    <property type="protein sequence ID" value="OJD10504.1"/>
    <property type="molecule type" value="Genomic_DNA"/>
</dbReference>
<dbReference type="VEuPathDB" id="FungiDB:AJ78_08504"/>
<accession>A0A1J9P2B2</accession>
<dbReference type="PANTHER" id="PTHR46082:SF11">
    <property type="entry name" value="AAA+ ATPASE DOMAIN-CONTAINING PROTEIN-RELATED"/>
    <property type="match status" value="1"/>
</dbReference>
<dbReference type="AlphaFoldDB" id="A0A1J9P2B2"/>
<proteinExistence type="predicted"/>
<dbReference type="Gene3D" id="3.40.50.1580">
    <property type="entry name" value="Nucleoside phosphorylase domain"/>
    <property type="match status" value="2"/>
</dbReference>
<keyword evidence="2" id="KW-1185">Reference proteome</keyword>
<sequence length="98" mass="10958">MQDGPRSLKTHEEIQEFEISAVRYMLDVEHLSFYQQRKGDSNIYILGELMDHNVVLACLPVGIGGGVPSSSKHDIRLGDVVVSMPEGAVRRRPSFNMT</sequence>
<dbReference type="GO" id="GO:0009116">
    <property type="term" value="P:nucleoside metabolic process"/>
    <property type="evidence" value="ECO:0007669"/>
    <property type="project" value="InterPro"/>
</dbReference>
<dbReference type="GO" id="GO:0003824">
    <property type="term" value="F:catalytic activity"/>
    <property type="evidence" value="ECO:0007669"/>
    <property type="project" value="InterPro"/>
</dbReference>
<dbReference type="STRING" id="1447872.A0A1J9P2B2"/>
<name>A0A1J9P2B2_9EURO</name>
<dbReference type="InterPro" id="IPR053137">
    <property type="entry name" value="NLR-like"/>
</dbReference>